<dbReference type="OrthoDB" id="9790710at2"/>
<sequence>MTDLVLLRDRVGAPRRQRSIFVASRPSPRVPAGDSPVILDLSRLLSRALHATPTGIDRVEMAYARELARLIPDRLSHAAILPVGPHARLDRDATADFLAETEARWTAGDAASAPSRGLRLALKGCLAARPGLAEREASSRPAAYLHLSPRGLERKSLYEAVLRRRNARLVTLVHDLIPLEHPEFARPGGTAAFERKLATVTALSSGVLTNSQATARALAPHLARAGNRAPVRVAPLGVPRTTADGRPPVGAAPYFVVLSTIEPRKNHMLLLHLWRRMAETRPPAAVPRLVLVGRRGWENENILDLLDRAPALKGCVVEHGRMPDSEMRRLLAGATALLCPSFAEGYGLSVAEALEAGVPVIASDIPALREVGGDVAEYLDPLDGPAWARAVDDYAEAGSPRRARQMTRLGGWRPTLWSEHMQIALGLIDEVTR</sequence>
<organism evidence="3 4">
    <name type="scientific">Caulobacter flavus</name>
    <dbReference type="NCBI Taxonomy" id="1679497"/>
    <lineage>
        <taxon>Bacteria</taxon>
        <taxon>Pseudomonadati</taxon>
        <taxon>Pseudomonadota</taxon>
        <taxon>Alphaproteobacteria</taxon>
        <taxon>Caulobacterales</taxon>
        <taxon>Caulobacteraceae</taxon>
        <taxon>Caulobacter</taxon>
    </lineage>
</organism>
<dbReference type="Gene3D" id="3.40.50.2000">
    <property type="entry name" value="Glycogen Phosphorylase B"/>
    <property type="match status" value="1"/>
</dbReference>
<evidence type="ECO:0000259" key="1">
    <source>
        <dbReference type="Pfam" id="PF00534"/>
    </source>
</evidence>
<evidence type="ECO:0000313" key="5">
    <source>
        <dbReference type="Proteomes" id="UP000281192"/>
    </source>
</evidence>
<dbReference type="KEGG" id="cfh:C1707_18915"/>
<accession>A0A2N5CLY1</accession>
<evidence type="ECO:0000313" key="3">
    <source>
        <dbReference type="EMBL" id="PLR06908.1"/>
    </source>
</evidence>
<keyword evidence="5" id="KW-1185">Reference proteome</keyword>
<evidence type="ECO:0000313" key="2">
    <source>
        <dbReference type="EMBL" id="AYV48168.1"/>
    </source>
</evidence>
<name>A0A2N5CLY1_9CAUL</name>
<proteinExistence type="predicted"/>
<reference evidence="2 5" key="2">
    <citation type="submission" date="2018-01" db="EMBL/GenBank/DDBJ databases">
        <title>Complete genome sequence of Caulobacter flavus RHGG3.</title>
        <authorList>
            <person name="Yang E."/>
        </authorList>
    </citation>
    <scope>NUCLEOTIDE SEQUENCE [LARGE SCALE GENOMIC DNA]</scope>
    <source>
        <strain evidence="2 5">RHGG3</strain>
    </source>
</reference>
<keyword evidence="3" id="KW-0808">Transferase</keyword>
<dbReference type="InterPro" id="IPR001296">
    <property type="entry name" value="Glyco_trans_1"/>
</dbReference>
<dbReference type="Proteomes" id="UP000234483">
    <property type="component" value="Unassembled WGS sequence"/>
</dbReference>
<dbReference type="GO" id="GO:0016757">
    <property type="term" value="F:glycosyltransferase activity"/>
    <property type="evidence" value="ECO:0007669"/>
    <property type="project" value="InterPro"/>
</dbReference>
<dbReference type="CDD" id="cd03809">
    <property type="entry name" value="GT4_MtfB-like"/>
    <property type="match status" value="1"/>
</dbReference>
<dbReference type="PANTHER" id="PTHR46401:SF9">
    <property type="entry name" value="MANNOSYLTRANSFERASE A"/>
    <property type="match status" value="1"/>
</dbReference>
<reference evidence="3 4" key="1">
    <citation type="submission" date="2017-12" db="EMBL/GenBank/DDBJ databases">
        <title>The genome sequence of Caulobacter flavus CGMCC1 15093.</title>
        <authorList>
            <person name="Gao J."/>
            <person name="Mao X."/>
            <person name="Sun J."/>
        </authorList>
    </citation>
    <scope>NUCLEOTIDE SEQUENCE [LARGE SCALE GENOMIC DNA]</scope>
    <source>
        <strain evidence="3 4">CGMCC1 15093</strain>
    </source>
</reference>
<dbReference type="AlphaFoldDB" id="A0A2N5CLY1"/>
<evidence type="ECO:0000313" key="4">
    <source>
        <dbReference type="Proteomes" id="UP000234483"/>
    </source>
</evidence>
<dbReference type="Proteomes" id="UP000281192">
    <property type="component" value="Chromosome"/>
</dbReference>
<dbReference type="RefSeq" id="WP_101715379.1">
    <property type="nucleotide sequence ID" value="NZ_CP026100.1"/>
</dbReference>
<dbReference type="EMBL" id="PJRQ01000048">
    <property type="protein sequence ID" value="PLR06908.1"/>
    <property type="molecule type" value="Genomic_DNA"/>
</dbReference>
<gene>
    <name evidence="2" type="ORF">C1707_18915</name>
    <name evidence="3" type="ORF">CFHF_23640</name>
</gene>
<feature type="domain" description="Glycosyl transferase family 1" evidence="1">
    <location>
        <begin position="253"/>
        <end position="374"/>
    </location>
</feature>
<dbReference type="EMBL" id="CP026100">
    <property type="protein sequence ID" value="AYV48168.1"/>
    <property type="molecule type" value="Genomic_DNA"/>
</dbReference>
<dbReference type="PANTHER" id="PTHR46401">
    <property type="entry name" value="GLYCOSYLTRANSFERASE WBBK-RELATED"/>
    <property type="match status" value="1"/>
</dbReference>
<dbReference type="SUPFAM" id="SSF53756">
    <property type="entry name" value="UDP-Glycosyltransferase/glycogen phosphorylase"/>
    <property type="match status" value="1"/>
</dbReference>
<protein>
    <submittedName>
        <fullName evidence="3">Glycosyltransferase family 1 protein</fullName>
    </submittedName>
</protein>
<dbReference type="Pfam" id="PF00534">
    <property type="entry name" value="Glycos_transf_1"/>
    <property type="match status" value="1"/>
</dbReference>